<keyword evidence="9" id="KW-1185">Reference proteome</keyword>
<protein>
    <submittedName>
        <fullName evidence="8">Aquaporin family protein</fullName>
    </submittedName>
</protein>
<evidence type="ECO:0000256" key="1">
    <source>
        <dbReference type="ARBA" id="ARBA00004141"/>
    </source>
</evidence>
<feature type="transmembrane region" description="Helical" evidence="7">
    <location>
        <begin position="89"/>
        <end position="108"/>
    </location>
</feature>
<dbReference type="InterPro" id="IPR023271">
    <property type="entry name" value="Aquaporin-like"/>
</dbReference>
<evidence type="ECO:0000256" key="6">
    <source>
        <dbReference type="RuleBase" id="RU000477"/>
    </source>
</evidence>
<comment type="subcellular location">
    <subcellularLocation>
        <location evidence="1">Membrane</location>
        <topology evidence="1">Multi-pass membrane protein</topology>
    </subcellularLocation>
</comment>
<dbReference type="GO" id="GO:0016020">
    <property type="term" value="C:membrane"/>
    <property type="evidence" value="ECO:0007669"/>
    <property type="project" value="UniProtKB-SubCell"/>
</dbReference>
<name>A0AAE3U5L9_9HYPH</name>
<keyword evidence="5 7" id="KW-0472">Membrane</keyword>
<reference evidence="8" key="1">
    <citation type="submission" date="2022-03" db="EMBL/GenBank/DDBJ databases">
        <title>Fererhizobium litorale gen. nov., sp. nov., isolated from sandy sediments of the Sea of Japan seashore.</title>
        <authorList>
            <person name="Romanenko L."/>
            <person name="Kurilenko V."/>
            <person name="Otstavnykh N."/>
            <person name="Svetashev V."/>
            <person name="Tekutyeva L."/>
            <person name="Isaeva M."/>
            <person name="Mikhailov V."/>
        </authorList>
    </citation>
    <scope>NUCLEOTIDE SEQUENCE</scope>
    <source>
        <strain evidence="8">KMM 9576</strain>
    </source>
</reference>
<gene>
    <name evidence="8" type="ORF">MRS75_19195</name>
</gene>
<dbReference type="Proteomes" id="UP001161580">
    <property type="component" value="Unassembled WGS sequence"/>
</dbReference>
<comment type="similarity">
    <text evidence="6">Belongs to the MIP/aquaporin (TC 1.A.8) family.</text>
</comment>
<dbReference type="RefSeq" id="WP_311788047.1">
    <property type="nucleotide sequence ID" value="NZ_JALDYY010000013.1"/>
</dbReference>
<evidence type="ECO:0000256" key="3">
    <source>
        <dbReference type="ARBA" id="ARBA00022692"/>
    </source>
</evidence>
<dbReference type="InterPro" id="IPR034294">
    <property type="entry name" value="Aquaporin_transptr"/>
</dbReference>
<dbReference type="InterPro" id="IPR000425">
    <property type="entry name" value="MIP"/>
</dbReference>
<dbReference type="AlphaFoldDB" id="A0AAE3U5L9"/>
<accession>A0AAE3U5L9</accession>
<feature type="transmembrane region" description="Helical" evidence="7">
    <location>
        <begin position="9"/>
        <end position="30"/>
    </location>
</feature>
<evidence type="ECO:0000313" key="8">
    <source>
        <dbReference type="EMBL" id="MDI7924194.1"/>
    </source>
</evidence>
<dbReference type="PANTHER" id="PTHR45724:SF13">
    <property type="entry name" value="AQUAPORIN NIP1-1-RELATED"/>
    <property type="match status" value="1"/>
</dbReference>
<dbReference type="PRINTS" id="PR00783">
    <property type="entry name" value="MINTRINSICP"/>
</dbReference>
<keyword evidence="3 6" id="KW-0812">Transmembrane</keyword>
<keyword evidence="4 7" id="KW-1133">Transmembrane helix</keyword>
<organism evidence="8 9">
    <name type="scientific">Ferirhizobium litorale</name>
    <dbReference type="NCBI Taxonomy" id="2927786"/>
    <lineage>
        <taxon>Bacteria</taxon>
        <taxon>Pseudomonadati</taxon>
        <taxon>Pseudomonadota</taxon>
        <taxon>Alphaproteobacteria</taxon>
        <taxon>Hyphomicrobiales</taxon>
        <taxon>Rhizobiaceae</taxon>
        <taxon>Ferirhizobium</taxon>
    </lineage>
</organism>
<dbReference type="Gene3D" id="1.20.1080.10">
    <property type="entry name" value="Glycerol uptake facilitator protein"/>
    <property type="match status" value="2"/>
</dbReference>
<feature type="transmembrane region" description="Helical" evidence="7">
    <location>
        <begin position="156"/>
        <end position="178"/>
    </location>
</feature>
<feature type="transmembrane region" description="Helical" evidence="7">
    <location>
        <begin position="123"/>
        <end position="144"/>
    </location>
</feature>
<proteinExistence type="inferred from homology"/>
<feature type="transmembrane region" description="Helical" evidence="7">
    <location>
        <begin position="50"/>
        <end position="77"/>
    </location>
</feature>
<evidence type="ECO:0000313" key="9">
    <source>
        <dbReference type="Proteomes" id="UP001161580"/>
    </source>
</evidence>
<comment type="caution">
    <text evidence="8">The sequence shown here is derived from an EMBL/GenBank/DDBJ whole genome shotgun (WGS) entry which is preliminary data.</text>
</comment>
<dbReference type="SUPFAM" id="SSF81338">
    <property type="entry name" value="Aquaporin-like"/>
    <property type="match status" value="1"/>
</dbReference>
<sequence>MTIDLGRRLVAEALGTAILVATVVGSGIMADRLTDDVAVSLLGNTIPTGAILFVLISILGPVSGAHFNPVVTMVFAIRREIEASVVGPYVLAQIIGGVFGTVVAHAMFDLPILQVSQTVRAGSAQWIAEAVATFGLLLTILGGLRFRVDAIPMLVGLYITAAYWFTASTSFANPAVAIARSLTNTFSGIRPTDLPGFIVAQILGALIAAALAGWLFADQRNEISSISQKERA</sequence>
<dbReference type="GO" id="GO:0015267">
    <property type="term" value="F:channel activity"/>
    <property type="evidence" value="ECO:0007669"/>
    <property type="project" value="InterPro"/>
</dbReference>
<dbReference type="EMBL" id="JALDYZ010000012">
    <property type="protein sequence ID" value="MDI7924194.1"/>
    <property type="molecule type" value="Genomic_DNA"/>
</dbReference>
<dbReference type="Pfam" id="PF00230">
    <property type="entry name" value="MIP"/>
    <property type="match status" value="1"/>
</dbReference>
<feature type="transmembrane region" description="Helical" evidence="7">
    <location>
        <begin position="198"/>
        <end position="217"/>
    </location>
</feature>
<keyword evidence="2 6" id="KW-0813">Transport</keyword>
<evidence type="ECO:0000256" key="7">
    <source>
        <dbReference type="SAM" id="Phobius"/>
    </source>
</evidence>
<dbReference type="PANTHER" id="PTHR45724">
    <property type="entry name" value="AQUAPORIN NIP2-1"/>
    <property type="match status" value="1"/>
</dbReference>
<evidence type="ECO:0000256" key="5">
    <source>
        <dbReference type="ARBA" id="ARBA00023136"/>
    </source>
</evidence>
<evidence type="ECO:0000256" key="2">
    <source>
        <dbReference type="ARBA" id="ARBA00022448"/>
    </source>
</evidence>
<evidence type="ECO:0000256" key="4">
    <source>
        <dbReference type="ARBA" id="ARBA00022989"/>
    </source>
</evidence>